<evidence type="ECO:0000313" key="4">
    <source>
        <dbReference type="Proteomes" id="UP001596990"/>
    </source>
</evidence>
<keyword evidence="4" id="KW-1185">Reference proteome</keyword>
<gene>
    <name evidence="3" type="ORF">ACFQ2J_13110</name>
</gene>
<evidence type="ECO:0000313" key="3">
    <source>
        <dbReference type="EMBL" id="MFD1020119.1"/>
    </source>
</evidence>
<feature type="transmembrane region" description="Helical" evidence="2">
    <location>
        <begin position="57"/>
        <end position="83"/>
    </location>
</feature>
<feature type="compositionally biased region" description="Polar residues" evidence="1">
    <location>
        <begin position="18"/>
        <end position="28"/>
    </location>
</feature>
<comment type="caution">
    <text evidence="3">The sequence shown here is derived from an EMBL/GenBank/DDBJ whole genome shotgun (WGS) entry which is preliminary data.</text>
</comment>
<dbReference type="Pfam" id="PF11772">
    <property type="entry name" value="EpuA"/>
    <property type="match status" value="1"/>
</dbReference>
<keyword evidence="2" id="KW-0812">Transmembrane</keyword>
<keyword evidence="3" id="KW-0804">Transcription</keyword>
<dbReference type="Proteomes" id="UP001596990">
    <property type="component" value="Unassembled WGS sequence"/>
</dbReference>
<reference evidence="4" key="1">
    <citation type="journal article" date="2019" name="Int. J. Syst. Evol. Microbiol.">
        <title>The Global Catalogue of Microorganisms (GCM) 10K type strain sequencing project: providing services to taxonomists for standard genome sequencing and annotation.</title>
        <authorList>
            <consortium name="The Broad Institute Genomics Platform"/>
            <consortium name="The Broad Institute Genome Sequencing Center for Infectious Disease"/>
            <person name="Wu L."/>
            <person name="Ma J."/>
        </authorList>
    </citation>
    <scope>NUCLEOTIDE SEQUENCE [LARGE SCALE GENOMIC DNA]</scope>
    <source>
        <strain evidence="4">CCUG 56607</strain>
    </source>
</reference>
<dbReference type="GO" id="GO:0000428">
    <property type="term" value="C:DNA-directed RNA polymerase complex"/>
    <property type="evidence" value="ECO:0007669"/>
    <property type="project" value="UniProtKB-KW"/>
</dbReference>
<keyword evidence="2" id="KW-0472">Membrane</keyword>
<organism evidence="3 4">
    <name type="scientific">Thalassobacillus hwangdonensis</name>
    <dbReference type="NCBI Taxonomy" id="546108"/>
    <lineage>
        <taxon>Bacteria</taxon>
        <taxon>Bacillati</taxon>
        <taxon>Bacillota</taxon>
        <taxon>Bacilli</taxon>
        <taxon>Bacillales</taxon>
        <taxon>Bacillaceae</taxon>
        <taxon>Thalassobacillus</taxon>
    </lineage>
</organism>
<sequence length="108" mass="12284">MTTNPTQEKKTTRKQHKASSQAKETSTGTKKELRQAKKAEKKQRKKQKIKARRVIPIWLRVILVLLFCAAALLGGLMVGYGIIGDGKPMDALEWETWQHIIDIVKKSE</sequence>
<evidence type="ECO:0000256" key="1">
    <source>
        <dbReference type="SAM" id="MobiDB-lite"/>
    </source>
</evidence>
<evidence type="ECO:0000256" key="2">
    <source>
        <dbReference type="SAM" id="Phobius"/>
    </source>
</evidence>
<protein>
    <submittedName>
        <fullName evidence="3">DNA-directed RNA polymerase subunit beta</fullName>
    </submittedName>
</protein>
<dbReference type="InterPro" id="IPR024596">
    <property type="entry name" value="RNApol_su_b/EpuA"/>
</dbReference>
<dbReference type="RefSeq" id="WP_386061154.1">
    <property type="nucleotide sequence ID" value="NZ_JBHTKL010000005.1"/>
</dbReference>
<feature type="compositionally biased region" description="Basic residues" evidence="1">
    <location>
        <begin position="39"/>
        <end position="49"/>
    </location>
</feature>
<name>A0ABW3L3R3_9BACI</name>
<feature type="region of interest" description="Disordered" evidence="1">
    <location>
        <begin position="1"/>
        <end position="49"/>
    </location>
</feature>
<proteinExistence type="predicted"/>
<keyword evidence="3" id="KW-0240">DNA-directed RNA polymerase</keyword>
<keyword evidence="2" id="KW-1133">Transmembrane helix</keyword>
<accession>A0ABW3L3R3</accession>
<feature type="compositionally biased region" description="Basic and acidic residues" evidence="1">
    <location>
        <begin position="29"/>
        <end position="38"/>
    </location>
</feature>
<dbReference type="EMBL" id="JBHTKL010000005">
    <property type="protein sequence ID" value="MFD1020119.1"/>
    <property type="molecule type" value="Genomic_DNA"/>
</dbReference>